<feature type="signal peptide" evidence="1">
    <location>
        <begin position="1"/>
        <end position="22"/>
    </location>
</feature>
<dbReference type="EMBL" id="AP024233">
    <property type="protein sequence ID" value="BCO07940.1"/>
    <property type="molecule type" value="Genomic_DNA"/>
</dbReference>
<gene>
    <name evidence="3" type="ORF">GF1_03160</name>
</gene>
<evidence type="ECO:0000256" key="1">
    <source>
        <dbReference type="SAM" id="SignalP"/>
    </source>
</evidence>
<evidence type="ECO:0000313" key="3">
    <source>
        <dbReference type="EMBL" id="BCO07940.1"/>
    </source>
</evidence>
<sequence length="251" mass="26774">MKNHIMFIFLGAALLYTSTAAAVSITYEEGTIWYIDSVVCAGTYGDDMEGMEVSVTFSDGTMETAVWQSLGSGSGGAFGNNWSLQVENGSTYPNSSHFSPWAFESDTAITSLTLDAGSGDFVFDGTRTYASNPILYPSTPNSGSGWPFEFADLLSESLFDSSTLATYSNAVALVGTAPVDDLYRTLTIEPNLSSWTGPMSFTFSADTDTVNPAPVPEPASMILMGTGLAGLTALRRRSKKKTGRKTELLDI</sequence>
<accession>A0A915U922</accession>
<protein>
    <recommendedName>
        <fullName evidence="2">Ice-binding protein C-terminal domain-containing protein</fullName>
    </recommendedName>
</protein>
<dbReference type="NCBIfam" id="TIGR03370">
    <property type="entry name" value="VPLPA-CTERM"/>
    <property type="match status" value="1"/>
</dbReference>
<dbReference type="Proteomes" id="UP001063350">
    <property type="component" value="Chromosome"/>
</dbReference>
<dbReference type="Pfam" id="PF07589">
    <property type="entry name" value="PEP-CTERM"/>
    <property type="match status" value="1"/>
</dbReference>
<keyword evidence="4" id="KW-1185">Reference proteome</keyword>
<feature type="chain" id="PRO_5038092914" description="Ice-binding protein C-terminal domain-containing protein" evidence="1">
    <location>
        <begin position="23"/>
        <end position="251"/>
    </location>
</feature>
<reference evidence="3" key="1">
    <citation type="submission" date="2020-12" db="EMBL/GenBank/DDBJ databases">
        <title>Desulfobium dissulfuricans gen. nov., sp. nov., a novel mesophilic, sulfate-reducing bacterium isolated from a deep-sea hydrothermal vent.</title>
        <authorList>
            <person name="Hashimoto Y."/>
            <person name="Tame A."/>
            <person name="Sawayama S."/>
            <person name="Miyazaki J."/>
            <person name="Takai K."/>
            <person name="Nakagawa S."/>
        </authorList>
    </citation>
    <scope>NUCLEOTIDE SEQUENCE</scope>
    <source>
        <strain evidence="3">GF1</strain>
    </source>
</reference>
<proteinExistence type="predicted"/>
<evidence type="ECO:0000313" key="4">
    <source>
        <dbReference type="Proteomes" id="UP001063350"/>
    </source>
</evidence>
<dbReference type="AlphaFoldDB" id="A0A915U922"/>
<keyword evidence="1" id="KW-0732">Signal</keyword>
<dbReference type="KEGG" id="ddu:GF1_03160"/>
<name>A0A915U922_9BACT</name>
<feature type="domain" description="Ice-binding protein C-terminal" evidence="2">
    <location>
        <begin position="214"/>
        <end position="237"/>
    </location>
</feature>
<organism evidence="3 4">
    <name type="scientific">Desulfolithobacter dissulfuricans</name>
    <dbReference type="NCBI Taxonomy" id="2795293"/>
    <lineage>
        <taxon>Bacteria</taxon>
        <taxon>Pseudomonadati</taxon>
        <taxon>Thermodesulfobacteriota</taxon>
        <taxon>Desulfobulbia</taxon>
        <taxon>Desulfobulbales</taxon>
        <taxon>Desulfobulbaceae</taxon>
        <taxon>Desulfolithobacter</taxon>
    </lineage>
</organism>
<evidence type="ECO:0000259" key="2">
    <source>
        <dbReference type="Pfam" id="PF07589"/>
    </source>
</evidence>
<dbReference type="RefSeq" id="WP_267927875.1">
    <property type="nucleotide sequence ID" value="NZ_AP024233.1"/>
</dbReference>
<dbReference type="InterPro" id="IPR022472">
    <property type="entry name" value="VPLPA-CTERM"/>
</dbReference>
<dbReference type="InterPro" id="IPR013424">
    <property type="entry name" value="Ice-binding_C"/>
</dbReference>
<dbReference type="NCBIfam" id="TIGR02595">
    <property type="entry name" value="PEP_CTERM"/>
    <property type="match status" value="1"/>
</dbReference>